<evidence type="ECO:0000259" key="3">
    <source>
        <dbReference type="PROSITE" id="PS51767"/>
    </source>
</evidence>
<dbReference type="AlphaFoldDB" id="G7L0R7"/>
<dbReference type="GO" id="GO:0008233">
    <property type="term" value="F:peptidase activity"/>
    <property type="evidence" value="ECO:0007669"/>
    <property type="project" value="UniProtKB-KW"/>
</dbReference>
<dbReference type="eggNOG" id="KOG1339">
    <property type="taxonomic scope" value="Eukaryota"/>
</dbReference>
<dbReference type="GO" id="GO:0006508">
    <property type="term" value="P:proteolysis"/>
    <property type="evidence" value="ECO:0007669"/>
    <property type="project" value="UniProtKB-KW"/>
</dbReference>
<dbReference type="InterPro" id="IPR051708">
    <property type="entry name" value="Plant_Aspart_Prot_A1"/>
</dbReference>
<reference evidence="4 6" key="1">
    <citation type="journal article" date="2011" name="Nature">
        <title>The Medicago genome provides insight into the evolution of rhizobial symbioses.</title>
        <authorList>
            <person name="Young N.D."/>
            <person name="Debelle F."/>
            <person name="Oldroyd G.E."/>
            <person name="Geurts R."/>
            <person name="Cannon S.B."/>
            <person name="Udvardi M.K."/>
            <person name="Benedito V.A."/>
            <person name="Mayer K.F."/>
            <person name="Gouzy J."/>
            <person name="Schoof H."/>
            <person name="Van de Peer Y."/>
            <person name="Proost S."/>
            <person name="Cook D.R."/>
            <person name="Meyers B.C."/>
            <person name="Spannagl M."/>
            <person name="Cheung F."/>
            <person name="De Mita S."/>
            <person name="Krishnakumar V."/>
            <person name="Gundlach H."/>
            <person name="Zhou S."/>
            <person name="Mudge J."/>
            <person name="Bharti A.K."/>
            <person name="Murray J.D."/>
            <person name="Naoumkina M.A."/>
            <person name="Rosen B."/>
            <person name="Silverstein K.A."/>
            <person name="Tang H."/>
            <person name="Rombauts S."/>
            <person name="Zhao P.X."/>
            <person name="Zhou P."/>
            <person name="Barbe V."/>
            <person name="Bardou P."/>
            <person name="Bechner M."/>
            <person name="Bellec A."/>
            <person name="Berger A."/>
            <person name="Berges H."/>
            <person name="Bidwell S."/>
            <person name="Bisseling T."/>
            <person name="Choisne N."/>
            <person name="Couloux A."/>
            <person name="Denny R."/>
            <person name="Deshpande S."/>
            <person name="Dai X."/>
            <person name="Doyle J.J."/>
            <person name="Dudez A.M."/>
            <person name="Farmer A.D."/>
            <person name="Fouteau S."/>
            <person name="Franken C."/>
            <person name="Gibelin C."/>
            <person name="Gish J."/>
            <person name="Goldstein S."/>
            <person name="Gonzalez A.J."/>
            <person name="Green P.J."/>
            <person name="Hallab A."/>
            <person name="Hartog M."/>
            <person name="Hua A."/>
            <person name="Humphray S.J."/>
            <person name="Jeong D.H."/>
            <person name="Jing Y."/>
            <person name="Jocker A."/>
            <person name="Kenton S.M."/>
            <person name="Kim D.J."/>
            <person name="Klee K."/>
            <person name="Lai H."/>
            <person name="Lang C."/>
            <person name="Lin S."/>
            <person name="Macmil S.L."/>
            <person name="Magdelenat G."/>
            <person name="Matthews L."/>
            <person name="McCorrison J."/>
            <person name="Monaghan E.L."/>
            <person name="Mun J.H."/>
            <person name="Najar F.Z."/>
            <person name="Nicholson C."/>
            <person name="Noirot C."/>
            <person name="O'Bleness M."/>
            <person name="Paule C.R."/>
            <person name="Poulain J."/>
            <person name="Prion F."/>
            <person name="Qin B."/>
            <person name="Qu C."/>
            <person name="Retzel E.F."/>
            <person name="Riddle C."/>
            <person name="Sallet E."/>
            <person name="Samain S."/>
            <person name="Samson N."/>
            <person name="Sanders I."/>
            <person name="Saurat O."/>
            <person name="Scarpelli C."/>
            <person name="Schiex T."/>
            <person name="Segurens B."/>
            <person name="Severin A.J."/>
            <person name="Sherrier D.J."/>
            <person name="Shi R."/>
            <person name="Sims S."/>
            <person name="Singer S.R."/>
            <person name="Sinharoy S."/>
            <person name="Sterck L."/>
            <person name="Viollet A."/>
            <person name="Wang B.B."/>
            <person name="Wang K."/>
            <person name="Wang M."/>
            <person name="Wang X."/>
            <person name="Warfsmann J."/>
            <person name="Weissenbach J."/>
            <person name="White D.D."/>
            <person name="White J.D."/>
            <person name="Wiley G.B."/>
            <person name="Wincker P."/>
            <person name="Xing Y."/>
            <person name="Yang L."/>
            <person name="Yao Z."/>
            <person name="Ying F."/>
            <person name="Zhai J."/>
            <person name="Zhou L."/>
            <person name="Zuber A."/>
            <person name="Denarie J."/>
            <person name="Dixon R.A."/>
            <person name="May G.D."/>
            <person name="Schwartz D.C."/>
            <person name="Rogers J."/>
            <person name="Quetier F."/>
            <person name="Town C.D."/>
            <person name="Roe B.A."/>
        </authorList>
    </citation>
    <scope>NUCLEOTIDE SEQUENCE [LARGE SCALE GENOMIC DNA]</scope>
    <source>
        <strain evidence="4">A17</strain>
        <strain evidence="5 6">cv. Jemalong A17</strain>
    </source>
</reference>
<dbReference type="OMA" id="NICIYEI"/>
<dbReference type="InterPro" id="IPR032799">
    <property type="entry name" value="TAXi_C"/>
</dbReference>
<keyword evidence="1 4" id="KW-0645">Protease</keyword>
<evidence type="ECO:0000313" key="4">
    <source>
        <dbReference type="EMBL" id="AES82588.1"/>
    </source>
</evidence>
<gene>
    <name evidence="4" type="ordered locus">MTR_7g114320</name>
</gene>
<sequence>MDDTNIIGGVFGMDTSPRSLLTQLSGETKIHTSYLRFGNDAKISGDFKTIQLLTKQGNTKLTRYYVVCTGISFSGKILPINPELFKLKPGIEGGFVFDSGSPATYLVEGAFNVLKKSVIDYFGMKYNLHPFTERKLDYDLCYLGVPKRVVKPGMAYYFQGGSKFEVDPNSLFLTFKAKEGNMFCMNVMAVPNILGAYHQSNHVLLFDVEKNVVSFNPMPHACI</sequence>
<dbReference type="InterPro" id="IPR021109">
    <property type="entry name" value="Peptidase_aspartic_dom_sf"/>
</dbReference>
<dbReference type="STRING" id="3880.G7L0R7"/>
<organism evidence="4 6">
    <name type="scientific">Medicago truncatula</name>
    <name type="common">Barrel medic</name>
    <name type="synonym">Medicago tribuloides</name>
    <dbReference type="NCBI Taxonomy" id="3880"/>
    <lineage>
        <taxon>Eukaryota</taxon>
        <taxon>Viridiplantae</taxon>
        <taxon>Streptophyta</taxon>
        <taxon>Embryophyta</taxon>
        <taxon>Tracheophyta</taxon>
        <taxon>Spermatophyta</taxon>
        <taxon>Magnoliopsida</taxon>
        <taxon>eudicotyledons</taxon>
        <taxon>Gunneridae</taxon>
        <taxon>Pentapetalae</taxon>
        <taxon>rosids</taxon>
        <taxon>fabids</taxon>
        <taxon>Fabales</taxon>
        <taxon>Fabaceae</taxon>
        <taxon>Papilionoideae</taxon>
        <taxon>50 kb inversion clade</taxon>
        <taxon>NPAAA clade</taxon>
        <taxon>Hologalegina</taxon>
        <taxon>IRL clade</taxon>
        <taxon>Trifolieae</taxon>
        <taxon>Medicago</taxon>
    </lineage>
</organism>
<feature type="domain" description="Peptidase A1" evidence="3">
    <location>
        <begin position="1"/>
        <end position="216"/>
    </location>
</feature>
<evidence type="ECO:0000313" key="5">
    <source>
        <dbReference type="EnsemblPlants" id="AES82588"/>
    </source>
</evidence>
<evidence type="ECO:0000256" key="2">
    <source>
        <dbReference type="ARBA" id="ARBA00022801"/>
    </source>
</evidence>
<dbReference type="Proteomes" id="UP000002051">
    <property type="component" value="Unassembled WGS sequence"/>
</dbReference>
<dbReference type="InterPro" id="IPR033121">
    <property type="entry name" value="PEPTIDASE_A1"/>
</dbReference>
<reference evidence="5" key="3">
    <citation type="submission" date="2015-04" db="UniProtKB">
        <authorList>
            <consortium name="EnsemblPlants"/>
        </authorList>
    </citation>
    <scope>IDENTIFICATION</scope>
    <source>
        <strain evidence="5">cv. Jemalong A17</strain>
    </source>
</reference>
<dbReference type="PANTHER" id="PTHR47967">
    <property type="entry name" value="OS07G0603500 PROTEIN-RELATED"/>
    <property type="match status" value="1"/>
</dbReference>
<protein>
    <submittedName>
        <fullName evidence="4">Aspartyl protease family protein, putative</fullName>
    </submittedName>
</protein>
<keyword evidence="2" id="KW-0378">Hydrolase</keyword>
<dbReference type="SUPFAM" id="SSF50630">
    <property type="entry name" value="Acid proteases"/>
    <property type="match status" value="1"/>
</dbReference>
<dbReference type="HOGENOM" id="CLU_1241740_0_0_1"/>
<dbReference type="Pfam" id="PF14541">
    <property type="entry name" value="TAXi_C"/>
    <property type="match status" value="1"/>
</dbReference>
<keyword evidence="6" id="KW-1185">Reference proteome</keyword>
<dbReference type="PaxDb" id="3880-AES82588"/>
<evidence type="ECO:0000313" key="6">
    <source>
        <dbReference type="Proteomes" id="UP000002051"/>
    </source>
</evidence>
<dbReference type="EnsemblPlants" id="AES82588">
    <property type="protein sequence ID" value="AES82588"/>
    <property type="gene ID" value="MTR_7g114320"/>
</dbReference>
<dbReference type="PROSITE" id="PS51767">
    <property type="entry name" value="PEPTIDASE_A1"/>
    <property type="match status" value="1"/>
</dbReference>
<evidence type="ECO:0000256" key="1">
    <source>
        <dbReference type="ARBA" id="ARBA00022670"/>
    </source>
</evidence>
<proteinExistence type="predicted"/>
<accession>G7L0R7</accession>
<dbReference type="EMBL" id="CM001223">
    <property type="protein sequence ID" value="AES82588.1"/>
    <property type="molecule type" value="Genomic_DNA"/>
</dbReference>
<name>G7L0R7_MEDTR</name>
<dbReference type="Gene3D" id="2.40.70.10">
    <property type="entry name" value="Acid Proteases"/>
    <property type="match status" value="1"/>
</dbReference>
<reference evidence="4 6" key="2">
    <citation type="journal article" date="2014" name="BMC Genomics">
        <title>An improved genome release (version Mt4.0) for the model legume Medicago truncatula.</title>
        <authorList>
            <person name="Tang H."/>
            <person name="Krishnakumar V."/>
            <person name="Bidwell S."/>
            <person name="Rosen B."/>
            <person name="Chan A."/>
            <person name="Zhou S."/>
            <person name="Gentzbittel L."/>
            <person name="Childs K.L."/>
            <person name="Yandell M."/>
            <person name="Gundlach H."/>
            <person name="Mayer K.F."/>
            <person name="Schwartz D.C."/>
            <person name="Town C.D."/>
        </authorList>
    </citation>
    <scope>GENOME REANNOTATION</scope>
    <source>
        <strain evidence="5 6">cv. Jemalong A17</strain>
    </source>
</reference>
<dbReference type="PANTHER" id="PTHR47967:SF123">
    <property type="entry name" value="ASPARTIC PROTEINASE NEPENTHESIN-1-LIKE"/>
    <property type="match status" value="1"/>
</dbReference>